<dbReference type="SUPFAM" id="SSF52540">
    <property type="entry name" value="P-loop containing nucleoside triphosphate hydrolases"/>
    <property type="match status" value="1"/>
</dbReference>
<dbReference type="GO" id="GO:0008146">
    <property type="term" value="F:sulfotransferase activity"/>
    <property type="evidence" value="ECO:0007669"/>
    <property type="project" value="InterPro"/>
</dbReference>
<dbReference type="EC" id="2.8.2.-" evidence="3"/>
<dbReference type="Pfam" id="PF00685">
    <property type="entry name" value="Sulfotransfer_1"/>
    <property type="match status" value="1"/>
</dbReference>
<organism evidence="5 6">
    <name type="scientific">Arabis nemorensis</name>
    <dbReference type="NCBI Taxonomy" id="586526"/>
    <lineage>
        <taxon>Eukaryota</taxon>
        <taxon>Viridiplantae</taxon>
        <taxon>Streptophyta</taxon>
        <taxon>Embryophyta</taxon>
        <taxon>Tracheophyta</taxon>
        <taxon>Spermatophyta</taxon>
        <taxon>Magnoliopsida</taxon>
        <taxon>eudicotyledons</taxon>
        <taxon>Gunneridae</taxon>
        <taxon>Pentapetalae</taxon>
        <taxon>rosids</taxon>
        <taxon>malvids</taxon>
        <taxon>Brassicales</taxon>
        <taxon>Brassicaceae</taxon>
        <taxon>Arabideae</taxon>
        <taxon>Arabis</taxon>
    </lineage>
</organism>
<keyword evidence="6" id="KW-1185">Reference proteome</keyword>
<sequence>MDLKELPANVRDDKISEETKSLISSLPSSLPSHADSQGMKLCKYQGCWYYPNTLQGVINFQRGFQPQDTDIILASFPKSGTTWLKALTVALFERSNNHSSSDDQHHPLLSDNPHGIVPFLETDMFHESSSPDLAKFSSFPRLFSTHMPFHTLHETLKGSPCKIVYMCRDVKDTLISWWFFRSAIQKIEPDRSMLESLFKSFCNGTMYYGPFWEHVLSYWRGSLEDPKHVLFMRYEKMKAKPYDQIKRLADFLGCPFTKEEEENGSVDGILEFCSLRNLSSLEVNQTRKKKTMDHKNYFRKGEVGDWKNYLTPEMENKIDMIIQERLQGSGLKF</sequence>
<dbReference type="OrthoDB" id="205623at2759"/>
<keyword evidence="2 3" id="KW-0808">Transferase</keyword>
<dbReference type="PANTHER" id="PTHR11783">
    <property type="entry name" value="SULFOTRANSFERASE SULT"/>
    <property type="match status" value="1"/>
</dbReference>
<name>A0A565AYI3_9BRAS</name>
<feature type="domain" description="Sulfotransferase" evidence="4">
    <location>
        <begin position="68"/>
        <end position="330"/>
    </location>
</feature>
<dbReference type="InterPro" id="IPR000863">
    <property type="entry name" value="Sulfotransferase_dom"/>
</dbReference>
<accession>A0A565AYI3</accession>
<evidence type="ECO:0000256" key="1">
    <source>
        <dbReference type="ARBA" id="ARBA00005771"/>
    </source>
</evidence>
<protein>
    <recommendedName>
        <fullName evidence="3">Sulfotransferase</fullName>
        <ecNumber evidence="3">2.8.2.-</ecNumber>
    </recommendedName>
</protein>
<dbReference type="AlphaFoldDB" id="A0A565AYI3"/>
<evidence type="ECO:0000256" key="2">
    <source>
        <dbReference type="ARBA" id="ARBA00022679"/>
    </source>
</evidence>
<comment type="caution">
    <text evidence="5">The sequence shown here is derived from an EMBL/GenBank/DDBJ whole genome shotgun (WGS) entry which is preliminary data.</text>
</comment>
<comment type="similarity">
    <text evidence="1 3">Belongs to the sulfotransferase 1 family.</text>
</comment>
<gene>
    <name evidence="5" type="ORF">ANE_LOCUS4134</name>
</gene>
<dbReference type="InterPro" id="IPR027417">
    <property type="entry name" value="P-loop_NTPase"/>
</dbReference>
<evidence type="ECO:0000313" key="5">
    <source>
        <dbReference type="EMBL" id="VVA93689.1"/>
    </source>
</evidence>
<dbReference type="EMBL" id="CABITT030000002">
    <property type="protein sequence ID" value="VVA93689.1"/>
    <property type="molecule type" value="Genomic_DNA"/>
</dbReference>
<dbReference type="Gene3D" id="3.40.50.300">
    <property type="entry name" value="P-loop containing nucleotide triphosphate hydrolases"/>
    <property type="match status" value="1"/>
</dbReference>
<evidence type="ECO:0000259" key="4">
    <source>
        <dbReference type="Pfam" id="PF00685"/>
    </source>
</evidence>
<reference evidence="5" key="1">
    <citation type="submission" date="2019-07" db="EMBL/GenBank/DDBJ databases">
        <authorList>
            <person name="Dittberner H."/>
        </authorList>
    </citation>
    <scope>NUCLEOTIDE SEQUENCE [LARGE SCALE GENOMIC DNA]</scope>
</reference>
<evidence type="ECO:0000256" key="3">
    <source>
        <dbReference type="RuleBase" id="RU361155"/>
    </source>
</evidence>
<proteinExistence type="inferred from homology"/>
<dbReference type="Proteomes" id="UP000489600">
    <property type="component" value="Unassembled WGS sequence"/>
</dbReference>
<evidence type="ECO:0000313" key="6">
    <source>
        <dbReference type="Proteomes" id="UP000489600"/>
    </source>
</evidence>